<dbReference type="PANTHER" id="PTHR42941">
    <property type="entry name" value="SLL1037 PROTEIN"/>
    <property type="match status" value="1"/>
</dbReference>
<dbReference type="PANTHER" id="PTHR42941:SF1">
    <property type="entry name" value="SLL1037 PROTEIN"/>
    <property type="match status" value="1"/>
</dbReference>
<dbReference type="NCBIfam" id="TIGR02122">
    <property type="entry name" value="TRAP_TAXI"/>
    <property type="match status" value="1"/>
</dbReference>
<dbReference type="InterPro" id="IPR011852">
    <property type="entry name" value="TRAP_TAXI"/>
</dbReference>
<dbReference type="Proteomes" id="UP000593594">
    <property type="component" value="Chromosome"/>
</dbReference>
<organism evidence="2 3">
    <name type="scientific">Kaustia mangrovi</name>
    <dbReference type="NCBI Taxonomy" id="2593653"/>
    <lineage>
        <taxon>Bacteria</taxon>
        <taxon>Pseudomonadati</taxon>
        <taxon>Pseudomonadota</taxon>
        <taxon>Alphaproteobacteria</taxon>
        <taxon>Hyphomicrobiales</taxon>
        <taxon>Parvibaculaceae</taxon>
        <taxon>Kaustia</taxon>
    </lineage>
</organism>
<sequence length="325" mass="34269">MFGHSLLRTPVIAAAATIVAALSALAPATAETRVTYKSAKSTSSYYQMAVQLAEAMKAGTDGGIILTVEESQGSVQNVKEAARRGGNYVFTTPPGLIKLATAGKKMFEGDDKAAYEGLRSLFPIPYLTMHFVVRADTGITGFDGLAGHKFLIGKGSFGAREAEKYLKLFGIAEAVDLVDVELNAAVPALQNHQIDGFATAGSYPAPNVLEAAASVPVTLIGLTDEQVKETGRDRLVIPAGTYPGVDEPVTTTTLPVGAYTTAAMDEETAYTLTKTFWESKAKMEKAHPWWAGVTAKGLETLAAPIHPGAARYYKEAGIAVPDGPK</sequence>
<accession>A0A7S8C271</accession>
<evidence type="ECO:0000313" key="2">
    <source>
        <dbReference type="EMBL" id="QPC42025.1"/>
    </source>
</evidence>
<dbReference type="Gene3D" id="3.40.190.10">
    <property type="entry name" value="Periplasmic binding protein-like II"/>
    <property type="match status" value="2"/>
</dbReference>
<dbReference type="RefSeq" id="WP_213163252.1">
    <property type="nucleotide sequence ID" value="NZ_CP058214.1"/>
</dbReference>
<gene>
    <name evidence="2" type="ORF">HW532_04445</name>
</gene>
<dbReference type="SUPFAM" id="SSF53850">
    <property type="entry name" value="Periplasmic binding protein-like II"/>
    <property type="match status" value="1"/>
</dbReference>
<name>A0A7S8C271_9HYPH</name>
<protein>
    <submittedName>
        <fullName evidence="2">TAXI family TRAP transporter solute-binding subunit</fullName>
    </submittedName>
</protein>
<dbReference type="KEGG" id="kmn:HW532_04445"/>
<keyword evidence="3" id="KW-1185">Reference proteome</keyword>
<evidence type="ECO:0000313" key="3">
    <source>
        <dbReference type="Proteomes" id="UP000593594"/>
    </source>
</evidence>
<dbReference type="EMBL" id="CP058214">
    <property type="protein sequence ID" value="QPC42025.1"/>
    <property type="molecule type" value="Genomic_DNA"/>
</dbReference>
<feature type="chain" id="PRO_5032443178" evidence="1">
    <location>
        <begin position="27"/>
        <end position="325"/>
    </location>
</feature>
<feature type="signal peptide" evidence="1">
    <location>
        <begin position="1"/>
        <end position="26"/>
    </location>
</feature>
<proteinExistence type="predicted"/>
<keyword evidence="1" id="KW-0732">Signal</keyword>
<dbReference type="Pfam" id="PF16868">
    <property type="entry name" value="NMT1_3"/>
    <property type="match status" value="1"/>
</dbReference>
<dbReference type="AlphaFoldDB" id="A0A7S8C271"/>
<evidence type="ECO:0000256" key="1">
    <source>
        <dbReference type="SAM" id="SignalP"/>
    </source>
</evidence>
<reference evidence="2 3" key="1">
    <citation type="submission" date="2020-06" db="EMBL/GenBank/DDBJ databases">
        <title>Genome sequence of 2 isolates from Red Sea Mangroves.</title>
        <authorList>
            <person name="Sefrji F."/>
            <person name="Michoud G."/>
            <person name="Merlino G."/>
            <person name="Daffonchio D."/>
        </authorList>
    </citation>
    <scope>NUCLEOTIDE SEQUENCE [LARGE SCALE GENOMIC DNA]</scope>
    <source>
        <strain evidence="2 3">R1DC25</strain>
    </source>
</reference>